<dbReference type="PANTHER" id="PTHR24567">
    <property type="entry name" value="CRP FAMILY TRANSCRIPTIONAL REGULATORY PROTEIN"/>
    <property type="match status" value="1"/>
</dbReference>
<dbReference type="InterPro" id="IPR012318">
    <property type="entry name" value="HTH_CRP"/>
</dbReference>
<dbReference type="GO" id="GO:0005829">
    <property type="term" value="C:cytosol"/>
    <property type="evidence" value="ECO:0007669"/>
    <property type="project" value="TreeGrafter"/>
</dbReference>
<dbReference type="CDD" id="cd00038">
    <property type="entry name" value="CAP_ED"/>
    <property type="match status" value="1"/>
</dbReference>
<sequence length="214" mass="23067">MRDRSVIVEDEAWRRLLALGAARTFPPASTLLRQGDPPTHVLALTSGRVKVVRSSPDGDHLVLAVRGPGEILGDYSVLGEDDRSATVIAVEVCHTSVVPADRFLAFVRSSGLENDLLRHAMSRIRESEAWRAELSSLPARTRLARTLLRFGAPLPEIGLDQTEIAGAAGLARSTAAGELAYLREHGIVRTSRRRVVITDVAALRALAGSGRPNV</sequence>
<keyword evidence="1" id="KW-0805">Transcription regulation</keyword>
<dbReference type="GO" id="GO:0003677">
    <property type="term" value="F:DNA binding"/>
    <property type="evidence" value="ECO:0007669"/>
    <property type="project" value="UniProtKB-KW"/>
</dbReference>
<keyword evidence="2" id="KW-0238">DNA-binding</keyword>
<dbReference type="InterPro" id="IPR018490">
    <property type="entry name" value="cNMP-bd_dom_sf"/>
</dbReference>
<dbReference type="InterPro" id="IPR000595">
    <property type="entry name" value="cNMP-bd_dom"/>
</dbReference>
<gene>
    <name evidence="6" type="ORF">DZF91_16165</name>
</gene>
<name>A0A372JL29_9ACTN</name>
<dbReference type="Proteomes" id="UP000261811">
    <property type="component" value="Unassembled WGS sequence"/>
</dbReference>
<organism evidence="6 7">
    <name type="scientific">Actinomadura logoneensis</name>
    <dbReference type="NCBI Taxonomy" id="2293572"/>
    <lineage>
        <taxon>Bacteria</taxon>
        <taxon>Bacillati</taxon>
        <taxon>Actinomycetota</taxon>
        <taxon>Actinomycetes</taxon>
        <taxon>Streptosporangiales</taxon>
        <taxon>Thermomonosporaceae</taxon>
        <taxon>Actinomadura</taxon>
    </lineage>
</organism>
<evidence type="ECO:0000313" key="7">
    <source>
        <dbReference type="Proteomes" id="UP000261811"/>
    </source>
</evidence>
<feature type="domain" description="Cyclic nucleotide-binding" evidence="4">
    <location>
        <begin position="23"/>
        <end position="103"/>
    </location>
</feature>
<evidence type="ECO:0000313" key="6">
    <source>
        <dbReference type="EMBL" id="RFU40629.1"/>
    </source>
</evidence>
<dbReference type="PANTHER" id="PTHR24567:SF74">
    <property type="entry name" value="HTH-TYPE TRANSCRIPTIONAL REGULATOR ARCR"/>
    <property type="match status" value="1"/>
</dbReference>
<evidence type="ECO:0000259" key="4">
    <source>
        <dbReference type="PROSITE" id="PS50042"/>
    </source>
</evidence>
<keyword evidence="7" id="KW-1185">Reference proteome</keyword>
<dbReference type="SUPFAM" id="SSF51206">
    <property type="entry name" value="cAMP-binding domain-like"/>
    <property type="match status" value="1"/>
</dbReference>
<evidence type="ECO:0000256" key="1">
    <source>
        <dbReference type="ARBA" id="ARBA00023015"/>
    </source>
</evidence>
<reference evidence="6 7" key="1">
    <citation type="submission" date="2018-08" db="EMBL/GenBank/DDBJ databases">
        <title>Actinomadura jelena sp. nov., a novel Actinomycete isolated from soil in Chad.</title>
        <authorList>
            <person name="Shi L."/>
        </authorList>
    </citation>
    <scope>NUCLEOTIDE SEQUENCE [LARGE SCALE GENOMIC DNA]</scope>
    <source>
        <strain evidence="6 7">NEAU-G17</strain>
    </source>
</reference>
<dbReference type="SUPFAM" id="SSF46785">
    <property type="entry name" value="Winged helix' DNA-binding domain"/>
    <property type="match status" value="1"/>
</dbReference>
<accession>A0A372JL29</accession>
<evidence type="ECO:0000259" key="5">
    <source>
        <dbReference type="PROSITE" id="PS51063"/>
    </source>
</evidence>
<evidence type="ECO:0000256" key="3">
    <source>
        <dbReference type="ARBA" id="ARBA00023163"/>
    </source>
</evidence>
<comment type="caution">
    <text evidence="6">The sequence shown here is derived from an EMBL/GenBank/DDBJ whole genome shotgun (WGS) entry which is preliminary data.</text>
</comment>
<dbReference type="InterPro" id="IPR014710">
    <property type="entry name" value="RmlC-like_jellyroll"/>
</dbReference>
<dbReference type="Gene3D" id="2.60.120.10">
    <property type="entry name" value="Jelly Rolls"/>
    <property type="match status" value="1"/>
</dbReference>
<keyword evidence="3" id="KW-0804">Transcription</keyword>
<dbReference type="InterPro" id="IPR050397">
    <property type="entry name" value="Env_Response_Regulators"/>
</dbReference>
<dbReference type="PROSITE" id="PS50042">
    <property type="entry name" value="CNMP_BINDING_3"/>
    <property type="match status" value="1"/>
</dbReference>
<dbReference type="AlphaFoldDB" id="A0A372JL29"/>
<dbReference type="PROSITE" id="PS51063">
    <property type="entry name" value="HTH_CRP_2"/>
    <property type="match status" value="1"/>
</dbReference>
<dbReference type="SMART" id="SM00100">
    <property type="entry name" value="cNMP"/>
    <property type="match status" value="1"/>
</dbReference>
<dbReference type="EMBL" id="QURH01000271">
    <property type="protein sequence ID" value="RFU40629.1"/>
    <property type="molecule type" value="Genomic_DNA"/>
</dbReference>
<dbReference type="GO" id="GO:0003700">
    <property type="term" value="F:DNA-binding transcription factor activity"/>
    <property type="evidence" value="ECO:0007669"/>
    <property type="project" value="TreeGrafter"/>
</dbReference>
<proteinExistence type="predicted"/>
<dbReference type="InterPro" id="IPR036390">
    <property type="entry name" value="WH_DNA-bd_sf"/>
</dbReference>
<feature type="domain" description="HTH crp-type" evidence="5">
    <location>
        <begin position="137"/>
        <end position="201"/>
    </location>
</feature>
<protein>
    <submittedName>
        <fullName evidence="6">Crp/Fnr family transcriptional regulator</fullName>
    </submittedName>
</protein>
<dbReference type="Pfam" id="PF13545">
    <property type="entry name" value="HTH_Crp_2"/>
    <property type="match status" value="1"/>
</dbReference>
<evidence type="ECO:0000256" key="2">
    <source>
        <dbReference type="ARBA" id="ARBA00023125"/>
    </source>
</evidence>
<dbReference type="Pfam" id="PF00027">
    <property type="entry name" value="cNMP_binding"/>
    <property type="match status" value="1"/>
</dbReference>